<gene>
    <name evidence="1" type="ORF">M9458_005435</name>
</gene>
<dbReference type="AlphaFoldDB" id="A0ABD0RHD1"/>
<evidence type="ECO:0000313" key="1">
    <source>
        <dbReference type="EMBL" id="KAL0196895.1"/>
    </source>
</evidence>
<sequence>LVLVPPPPMGLPTLVGPKQALVMEQEVNTLLRKEAIEVVPPLAESLGSTAGTSLGCILDLRQLNRAVMRVMRLRFSMTLKHPDQ</sequence>
<reference evidence="1 2" key="1">
    <citation type="submission" date="2024-05" db="EMBL/GenBank/DDBJ databases">
        <title>Genome sequencing and assembly of Indian major carp, Cirrhinus mrigala (Hamilton, 1822).</title>
        <authorList>
            <person name="Mohindra V."/>
            <person name="Chowdhury L.M."/>
            <person name="Lal K."/>
            <person name="Jena J.K."/>
        </authorList>
    </citation>
    <scope>NUCLEOTIDE SEQUENCE [LARGE SCALE GENOMIC DNA]</scope>
    <source>
        <strain evidence="1">CM1030</strain>
        <tissue evidence="1">Blood</tissue>
    </source>
</reference>
<evidence type="ECO:0000313" key="2">
    <source>
        <dbReference type="Proteomes" id="UP001529510"/>
    </source>
</evidence>
<feature type="non-terminal residue" evidence="1">
    <location>
        <position position="84"/>
    </location>
</feature>
<proteinExistence type="predicted"/>
<accession>A0ABD0RHD1</accession>
<feature type="non-terminal residue" evidence="1">
    <location>
        <position position="1"/>
    </location>
</feature>
<comment type="caution">
    <text evidence="1">The sequence shown here is derived from an EMBL/GenBank/DDBJ whole genome shotgun (WGS) entry which is preliminary data.</text>
</comment>
<organism evidence="1 2">
    <name type="scientific">Cirrhinus mrigala</name>
    <name type="common">Mrigala</name>
    <dbReference type="NCBI Taxonomy" id="683832"/>
    <lineage>
        <taxon>Eukaryota</taxon>
        <taxon>Metazoa</taxon>
        <taxon>Chordata</taxon>
        <taxon>Craniata</taxon>
        <taxon>Vertebrata</taxon>
        <taxon>Euteleostomi</taxon>
        <taxon>Actinopterygii</taxon>
        <taxon>Neopterygii</taxon>
        <taxon>Teleostei</taxon>
        <taxon>Ostariophysi</taxon>
        <taxon>Cypriniformes</taxon>
        <taxon>Cyprinidae</taxon>
        <taxon>Labeoninae</taxon>
        <taxon>Labeonini</taxon>
        <taxon>Cirrhinus</taxon>
    </lineage>
</organism>
<name>A0ABD0RHD1_CIRMR</name>
<keyword evidence="2" id="KW-1185">Reference proteome</keyword>
<dbReference type="Proteomes" id="UP001529510">
    <property type="component" value="Unassembled WGS sequence"/>
</dbReference>
<protein>
    <submittedName>
        <fullName evidence="1">Uncharacterized protein</fullName>
    </submittedName>
</protein>
<dbReference type="EMBL" id="JAMKFB020000003">
    <property type="protein sequence ID" value="KAL0196895.1"/>
    <property type="molecule type" value="Genomic_DNA"/>
</dbReference>